<keyword evidence="4" id="KW-1185">Reference proteome</keyword>
<proteinExistence type="predicted"/>
<evidence type="ECO:0000313" key="4">
    <source>
        <dbReference type="Proteomes" id="UP000694846"/>
    </source>
</evidence>
<protein>
    <submittedName>
        <fullName evidence="5">Longitudinals lacking protein, isoforms A/B/D/L-like</fullName>
    </submittedName>
</protein>
<dbReference type="InterPro" id="IPR013087">
    <property type="entry name" value="Znf_C2H2_type"/>
</dbReference>
<accession>A0A8B8GDR8</accession>
<reference evidence="5" key="1">
    <citation type="submission" date="2025-08" db="UniProtKB">
        <authorList>
            <consortium name="RefSeq"/>
        </authorList>
    </citation>
    <scope>IDENTIFICATION</scope>
    <source>
        <tissue evidence="5">Whole body</tissue>
    </source>
</reference>
<dbReference type="InterPro" id="IPR036236">
    <property type="entry name" value="Znf_C2H2_sf"/>
</dbReference>
<dbReference type="Pfam" id="PF00096">
    <property type="entry name" value="zf-C2H2"/>
    <property type="match status" value="1"/>
</dbReference>
<keyword evidence="1" id="KW-0862">Zinc</keyword>
<keyword evidence="1" id="KW-0479">Metal-binding</keyword>
<evidence type="ECO:0000259" key="3">
    <source>
        <dbReference type="PROSITE" id="PS50157"/>
    </source>
</evidence>
<feature type="domain" description="C2H2-type" evidence="3">
    <location>
        <begin position="28"/>
        <end position="56"/>
    </location>
</feature>
<dbReference type="Proteomes" id="UP000694846">
    <property type="component" value="Unplaced"/>
</dbReference>
<dbReference type="GO" id="GO:0008270">
    <property type="term" value="F:zinc ion binding"/>
    <property type="evidence" value="ECO:0007669"/>
    <property type="project" value="UniProtKB-KW"/>
</dbReference>
<organism evidence="4 5">
    <name type="scientific">Sipha flava</name>
    <name type="common">yellow sugarcane aphid</name>
    <dbReference type="NCBI Taxonomy" id="143950"/>
    <lineage>
        <taxon>Eukaryota</taxon>
        <taxon>Metazoa</taxon>
        <taxon>Ecdysozoa</taxon>
        <taxon>Arthropoda</taxon>
        <taxon>Hexapoda</taxon>
        <taxon>Insecta</taxon>
        <taxon>Pterygota</taxon>
        <taxon>Neoptera</taxon>
        <taxon>Paraneoptera</taxon>
        <taxon>Hemiptera</taxon>
        <taxon>Sternorrhyncha</taxon>
        <taxon>Aphidomorpha</taxon>
        <taxon>Aphidoidea</taxon>
        <taxon>Aphididae</taxon>
        <taxon>Sipha</taxon>
    </lineage>
</organism>
<dbReference type="PROSITE" id="PS50157">
    <property type="entry name" value="ZINC_FINGER_C2H2_2"/>
    <property type="match status" value="2"/>
</dbReference>
<name>A0A8B8GDR8_9HEMI</name>
<gene>
    <name evidence="5" type="primary">LOC112691356</name>
</gene>
<dbReference type="GeneID" id="112691356"/>
<dbReference type="OrthoDB" id="6616839at2759"/>
<dbReference type="Gene3D" id="3.30.160.60">
    <property type="entry name" value="Classic Zinc Finger"/>
    <property type="match status" value="1"/>
</dbReference>
<evidence type="ECO:0000313" key="5">
    <source>
        <dbReference type="RefSeq" id="XP_025421374.1"/>
    </source>
</evidence>
<dbReference type="SUPFAM" id="SSF57667">
    <property type="entry name" value="beta-beta-alpha zinc fingers"/>
    <property type="match status" value="1"/>
</dbReference>
<keyword evidence="1" id="KW-0863">Zinc-finger</keyword>
<dbReference type="PROSITE" id="PS00028">
    <property type="entry name" value="ZINC_FINGER_C2H2_1"/>
    <property type="match status" value="1"/>
</dbReference>
<evidence type="ECO:0000256" key="2">
    <source>
        <dbReference type="SAM" id="MobiDB-lite"/>
    </source>
</evidence>
<feature type="compositionally biased region" description="Polar residues" evidence="2">
    <location>
        <begin position="10"/>
        <end position="19"/>
    </location>
</feature>
<evidence type="ECO:0000256" key="1">
    <source>
        <dbReference type="PROSITE-ProRule" id="PRU00042"/>
    </source>
</evidence>
<feature type="region of interest" description="Disordered" evidence="2">
    <location>
        <begin position="1"/>
        <end position="25"/>
    </location>
</feature>
<sequence length="87" mass="10225">MVCKKKKNRQTINGHPTPSNRKDISSRYPCPNLCGRSYKYKRGVHTHVKFECGVEPRFLCSLCPKKFARKFQLESHLVLKHKVIKIR</sequence>
<dbReference type="RefSeq" id="XP_025421374.1">
    <property type="nucleotide sequence ID" value="XM_025565589.1"/>
</dbReference>
<feature type="domain" description="C2H2-type" evidence="3">
    <location>
        <begin position="58"/>
        <end position="86"/>
    </location>
</feature>
<dbReference type="AlphaFoldDB" id="A0A8B8GDR8"/>